<evidence type="ECO:0000256" key="1">
    <source>
        <dbReference type="SAM" id="SignalP"/>
    </source>
</evidence>
<proteinExistence type="predicted"/>
<protein>
    <recommendedName>
        <fullName evidence="4">Secreted protein</fullName>
    </recommendedName>
</protein>
<evidence type="ECO:0000313" key="2">
    <source>
        <dbReference type="EMBL" id="PHM74273.1"/>
    </source>
</evidence>
<keyword evidence="3" id="KW-1185">Reference proteome</keyword>
<dbReference type="AlphaFoldDB" id="A0A2D0LF84"/>
<dbReference type="Proteomes" id="UP000221101">
    <property type="component" value="Unassembled WGS sequence"/>
</dbReference>
<reference evidence="2 3" key="1">
    <citation type="journal article" date="2017" name="Nat. Microbiol.">
        <title>Natural product diversity associated with the nematode symbionts Photorhabdus and Xenorhabdus.</title>
        <authorList>
            <person name="Tobias N.J."/>
            <person name="Wolff H."/>
            <person name="Djahanschiri B."/>
            <person name="Grundmann F."/>
            <person name="Kronenwerth M."/>
            <person name="Shi Y.M."/>
            <person name="Simonyi S."/>
            <person name="Grun P."/>
            <person name="Shapiro-Ilan D."/>
            <person name="Pidot S.J."/>
            <person name="Stinear T.P."/>
            <person name="Ebersberger I."/>
            <person name="Bode H.B."/>
        </authorList>
    </citation>
    <scope>NUCLEOTIDE SEQUENCE [LARGE SCALE GENOMIC DNA]</scope>
    <source>
        <strain evidence="2 3">DSM 17907</strain>
    </source>
</reference>
<dbReference type="EMBL" id="NJCX01000006">
    <property type="protein sequence ID" value="PHM74273.1"/>
    <property type="molecule type" value="Genomic_DNA"/>
</dbReference>
<dbReference type="RefSeq" id="WP_099141265.1">
    <property type="nucleotide sequence ID" value="NZ_CAWNOR010000097.1"/>
</dbReference>
<dbReference type="OrthoDB" id="6448059at2"/>
<name>A0A2D0LF84_9GAMM</name>
<evidence type="ECO:0000313" key="3">
    <source>
        <dbReference type="Proteomes" id="UP000221101"/>
    </source>
</evidence>
<feature type="signal peptide" evidence="1">
    <location>
        <begin position="1"/>
        <end position="26"/>
    </location>
</feature>
<evidence type="ECO:0008006" key="4">
    <source>
        <dbReference type="Google" id="ProtNLM"/>
    </source>
</evidence>
<keyword evidence="1" id="KW-0732">Signal</keyword>
<comment type="caution">
    <text evidence="2">The sequence shown here is derived from an EMBL/GenBank/DDBJ whole genome shotgun (WGS) entry which is preliminary data.</text>
</comment>
<accession>A0A2D0LF84</accession>
<sequence>MFKKLLTVGALAAVIALTGGIGSASASGMRYICGGEEIIDHEPVPGTNEMWVVNPYRNFAQEFIQDWKKWNFHGPILHCGTNYWAGRYVSS</sequence>
<gene>
    <name evidence="2" type="ORF">Xkoz_01159</name>
</gene>
<organism evidence="2 3">
    <name type="scientific">Xenorhabdus kozodoii</name>
    <dbReference type="NCBI Taxonomy" id="351676"/>
    <lineage>
        <taxon>Bacteria</taxon>
        <taxon>Pseudomonadati</taxon>
        <taxon>Pseudomonadota</taxon>
        <taxon>Gammaproteobacteria</taxon>
        <taxon>Enterobacterales</taxon>
        <taxon>Morganellaceae</taxon>
        <taxon>Xenorhabdus</taxon>
    </lineage>
</organism>
<feature type="chain" id="PRO_5012452015" description="Secreted protein" evidence="1">
    <location>
        <begin position="27"/>
        <end position="91"/>
    </location>
</feature>